<dbReference type="RefSeq" id="WP_070365090.1">
    <property type="nucleotide sequence ID" value="NZ_CP016070.1"/>
</dbReference>
<sequence length="297" mass="31209">MYDRIVVAVDSSAEAAHAARTGFVLAQALSVPIDVVTVLEASILDALRSGAGRDRLRSDREQLLADIETQAEDVRISSTLLEGRPADRIVEFALDSGTNPLVVLGRQGRSSVSRRLLGGVTEGVLERGDIPVLVDPGPGEDESDFDPSRILVPTDGSENADIALPHVAALASQFDASVTVLSVVDLQRAGGVFNAGGLDGEFIEALESRAETATEAAAETVQATEPNLSVESMVRRSKDFEGVSGAICETAAAENVDLVVMGSHGRSNVRRQLLGSVTSTVLRSIDVPTLVVPRSQS</sequence>
<name>A0A1D8S4W9_9EURY</name>
<dbReference type="Gene3D" id="3.40.50.620">
    <property type="entry name" value="HUPs"/>
    <property type="match status" value="2"/>
</dbReference>
<evidence type="ECO:0000313" key="3">
    <source>
        <dbReference type="EMBL" id="AOW80400.1"/>
    </source>
</evidence>
<evidence type="ECO:0000313" key="4">
    <source>
        <dbReference type="EMBL" id="APE95736.1"/>
    </source>
</evidence>
<evidence type="ECO:0000313" key="5">
    <source>
        <dbReference type="Proteomes" id="UP000185608"/>
    </source>
</evidence>
<feature type="domain" description="UspA" evidence="2">
    <location>
        <begin position="149"/>
        <end position="293"/>
    </location>
</feature>
<dbReference type="EMBL" id="CP016804">
    <property type="protein sequence ID" value="APE95736.1"/>
    <property type="molecule type" value="Genomic_DNA"/>
</dbReference>
<dbReference type="OrthoDB" id="105697at2157"/>
<dbReference type="PANTHER" id="PTHR46268:SF6">
    <property type="entry name" value="UNIVERSAL STRESS PROTEIN UP12"/>
    <property type="match status" value="1"/>
</dbReference>
<protein>
    <submittedName>
        <fullName evidence="3">Universal stress protein UspA</fullName>
    </submittedName>
</protein>
<accession>A0A1J1AD96</accession>
<dbReference type="Proteomes" id="UP000185608">
    <property type="component" value="Chromosome"/>
</dbReference>
<evidence type="ECO:0000259" key="2">
    <source>
        <dbReference type="Pfam" id="PF00582"/>
    </source>
</evidence>
<dbReference type="GeneID" id="30417822"/>
<organism evidence="3 5">
    <name type="scientific">Halodesulfurarchaeum formicicum</name>
    <dbReference type="NCBI Taxonomy" id="1873524"/>
    <lineage>
        <taxon>Archaea</taxon>
        <taxon>Methanobacteriati</taxon>
        <taxon>Methanobacteriota</taxon>
        <taxon>Stenosarchaea group</taxon>
        <taxon>Halobacteria</taxon>
        <taxon>Halobacteriales</taxon>
        <taxon>Halobacteriaceae</taxon>
        <taxon>Halodesulfurarchaeum</taxon>
    </lineage>
</organism>
<dbReference type="PRINTS" id="PR01438">
    <property type="entry name" value="UNVRSLSTRESS"/>
</dbReference>
<dbReference type="STRING" id="1873524.HSR6_1292"/>
<dbReference type="KEGG" id="hhsr:HSR6_1292"/>
<evidence type="ECO:0000313" key="6">
    <source>
        <dbReference type="Proteomes" id="UP000186165"/>
    </source>
</evidence>
<reference evidence="4" key="3">
    <citation type="journal article" date="2017" name="ISME J.">
        <title>Discovery of anaerobic lithoheterotrophic haloarchaea, ubiquitous in hypersaline habitats.</title>
        <authorList>
            <person name="Sorokin D.Y."/>
            <person name="Messina E."/>
            <person name="Smedile F."/>
            <person name="Roman P."/>
            <person name="Damste J.S.S."/>
            <person name="Ciordia S."/>
            <person name="Mena M.C."/>
            <person name="Ferrer M."/>
            <person name="Golyshin P.N."/>
            <person name="Kublanov I.V."/>
            <person name="Samarov N.I."/>
            <person name="Toshchakov S.V."/>
            <person name="La Cono V."/>
            <person name="Yakimov M.M."/>
        </authorList>
    </citation>
    <scope>NUCLEOTIDE SEQUENCE</scope>
    <source>
        <strain evidence="4">HSR6</strain>
    </source>
</reference>
<dbReference type="InterPro" id="IPR006016">
    <property type="entry name" value="UspA"/>
</dbReference>
<dbReference type="InterPro" id="IPR006015">
    <property type="entry name" value="Universal_stress_UspA"/>
</dbReference>
<accession>A0A1D8S4W9</accession>
<keyword evidence="6" id="KW-1185">Reference proteome</keyword>
<dbReference type="KEGG" id="halh:HTSR_1222"/>
<dbReference type="PANTHER" id="PTHR46268">
    <property type="entry name" value="STRESS RESPONSE PROTEIN NHAX"/>
    <property type="match status" value="1"/>
</dbReference>
<reference evidence="3 5" key="1">
    <citation type="submission" date="2016-06" db="EMBL/GenBank/DDBJ databases">
        <title>Discovery of anaerobic lithoheterotrophic haloarchaeon capable of sulfur respiration by hydrogen and formate.</title>
        <authorList>
            <person name="Sorokin D.Y."/>
            <person name="Kublanov I.V."/>
            <person name="Roman P."/>
            <person name="Sinninghe Damste J.S."/>
            <person name="Golyshin P.N."/>
            <person name="Rojo D."/>
            <person name="Ciordia S."/>
            <person name="Mena Md.C."/>
            <person name="Ferrer M."/>
            <person name="Smedile F."/>
            <person name="Messina E."/>
            <person name="La Cono V."/>
            <person name="Yakimov M.M."/>
        </authorList>
    </citation>
    <scope>NUCLEOTIDE SEQUENCE [LARGE SCALE GENOMIC DNA]</scope>
    <source>
        <strain evidence="3 5">HTSR1</strain>
    </source>
</reference>
<dbReference type="Pfam" id="PF00582">
    <property type="entry name" value="Usp"/>
    <property type="match status" value="2"/>
</dbReference>
<gene>
    <name evidence="3" type="primary">uspA11</name>
    <name evidence="4" type="ORF">HSR6_1292</name>
    <name evidence="3" type="ORF">HTSR_1222</name>
</gene>
<reference evidence="6" key="2">
    <citation type="submission" date="2016-08" db="EMBL/GenBank/DDBJ databases">
        <title>Discovery of first anaerobic lithoheterotrophic haloarchae widely represented in hypersaline habitats.</title>
        <authorList>
            <person name="Sorokin D.Y."/>
            <person name="Kublanov I.V."/>
            <person name="Roman P."/>
            <person name="Sinninghe Damste J.S."/>
            <person name="Golyshin P.N."/>
            <person name="Rojo D."/>
            <person name="Ciordia S."/>
            <person name="Mena Md.C."/>
            <person name="Ferrer M."/>
            <person name="Smedile F."/>
            <person name="Messina E."/>
            <person name="La Cono V."/>
            <person name="Yakimov M.M."/>
        </authorList>
    </citation>
    <scope>NUCLEOTIDE SEQUENCE [LARGE SCALE GENOMIC DNA]</scope>
    <source>
        <strain evidence="6">HSR6</strain>
    </source>
</reference>
<dbReference type="AlphaFoldDB" id="A0A1D8S4W9"/>
<dbReference type="Proteomes" id="UP000186165">
    <property type="component" value="Chromosome"/>
</dbReference>
<dbReference type="InterPro" id="IPR014729">
    <property type="entry name" value="Rossmann-like_a/b/a_fold"/>
</dbReference>
<comment type="similarity">
    <text evidence="1">Belongs to the universal stress protein A family.</text>
</comment>
<proteinExistence type="inferred from homology"/>
<evidence type="ECO:0000256" key="1">
    <source>
        <dbReference type="ARBA" id="ARBA00008791"/>
    </source>
</evidence>
<feature type="domain" description="UspA" evidence="2">
    <location>
        <begin position="1"/>
        <end position="134"/>
    </location>
</feature>
<dbReference type="CDD" id="cd00293">
    <property type="entry name" value="USP-like"/>
    <property type="match status" value="2"/>
</dbReference>
<dbReference type="SUPFAM" id="SSF52402">
    <property type="entry name" value="Adenine nucleotide alpha hydrolases-like"/>
    <property type="match status" value="2"/>
</dbReference>
<dbReference type="EMBL" id="CP016070">
    <property type="protein sequence ID" value="AOW80400.1"/>
    <property type="molecule type" value="Genomic_DNA"/>
</dbReference>